<feature type="transmembrane region" description="Helical" evidence="12">
    <location>
        <begin position="331"/>
        <end position="353"/>
    </location>
</feature>
<evidence type="ECO:0000256" key="12">
    <source>
        <dbReference type="RuleBase" id="RU368094"/>
    </source>
</evidence>
<dbReference type="EMBL" id="KB740948">
    <property type="protein sequence ID" value="ENN77262.1"/>
    <property type="molecule type" value="Genomic_DNA"/>
</dbReference>
<dbReference type="UniPathway" id="UPA00948"/>
<dbReference type="PANTHER" id="PTHR15362:SF15">
    <property type="entry name" value="PHOSPHATIDYLSERINE SYNTHASE 1"/>
    <property type="match status" value="1"/>
</dbReference>
<comment type="function">
    <text evidence="12">Catalyzes a base-exchange reaction in which the polar head group of phosphatidylethanolamine (PE) is replaced by L-serine.</text>
</comment>
<evidence type="ECO:0000256" key="10">
    <source>
        <dbReference type="ARBA" id="ARBA00023136"/>
    </source>
</evidence>
<dbReference type="OMA" id="LGQNAWM"/>
<reference evidence="13" key="1">
    <citation type="journal article" date="2013" name="Genome Biol.">
        <title>Draft genome of the mountain pine beetle, Dendroctonus ponderosae Hopkins, a major forest pest.</title>
        <authorList>
            <person name="Keeling C.I."/>
            <person name="Yuen M.M."/>
            <person name="Liao N.Y."/>
            <person name="Docking T.R."/>
            <person name="Chan S.K."/>
            <person name="Taylor G.A."/>
            <person name="Palmquist D.L."/>
            <person name="Jackman S.D."/>
            <person name="Nguyen A."/>
            <person name="Li M."/>
            <person name="Henderson H."/>
            <person name="Janes J.K."/>
            <person name="Zhao Y."/>
            <person name="Pandoh P."/>
            <person name="Moore R."/>
            <person name="Sperling F.A."/>
            <person name="Huber D.P."/>
            <person name="Birol I."/>
            <person name="Jones S.J."/>
            <person name="Bohlmann J."/>
        </authorList>
    </citation>
    <scope>NUCLEOTIDE SEQUENCE</scope>
</reference>
<keyword evidence="8 12" id="KW-1133">Transmembrane helix</keyword>
<feature type="transmembrane region" description="Helical" evidence="12">
    <location>
        <begin position="95"/>
        <end position="114"/>
    </location>
</feature>
<gene>
    <name evidence="13" type="ORF">YQE_06091</name>
</gene>
<comment type="subcellular location">
    <subcellularLocation>
        <location evidence="1 12">Endoplasmic reticulum membrane</location>
        <topology evidence="1 12">Multi-pass membrane protein</topology>
    </subcellularLocation>
</comment>
<dbReference type="HOGENOM" id="CLU_037661_3_0_1"/>
<dbReference type="Pfam" id="PF03034">
    <property type="entry name" value="PSS"/>
    <property type="match status" value="1"/>
</dbReference>
<proteinExistence type="inferred from homology"/>
<feature type="transmembrane region" description="Helical" evidence="12">
    <location>
        <begin position="294"/>
        <end position="311"/>
    </location>
</feature>
<keyword evidence="11 12" id="KW-1208">Phospholipid metabolism</keyword>
<feature type="transmembrane region" description="Helical" evidence="12">
    <location>
        <begin position="365"/>
        <end position="383"/>
    </location>
</feature>
<evidence type="ECO:0000256" key="5">
    <source>
        <dbReference type="ARBA" id="ARBA00022679"/>
    </source>
</evidence>
<keyword evidence="5 12" id="KW-0808">Transferase</keyword>
<dbReference type="GO" id="GO:0006659">
    <property type="term" value="P:phosphatidylserine biosynthetic process"/>
    <property type="evidence" value="ECO:0007669"/>
    <property type="project" value="UniProtKB-UniRule"/>
</dbReference>
<feature type="transmembrane region" description="Helical" evidence="12">
    <location>
        <begin position="239"/>
        <end position="259"/>
    </location>
</feature>
<evidence type="ECO:0000256" key="4">
    <source>
        <dbReference type="ARBA" id="ARBA00008671"/>
    </source>
</evidence>
<dbReference type="EC" id="2.7.8.29" evidence="12"/>
<feature type="transmembrane region" description="Helical" evidence="12">
    <location>
        <begin position="126"/>
        <end position="146"/>
    </location>
</feature>
<evidence type="ECO:0000256" key="7">
    <source>
        <dbReference type="ARBA" id="ARBA00022824"/>
    </source>
</evidence>
<dbReference type="GO" id="GO:0005789">
    <property type="term" value="C:endoplasmic reticulum membrane"/>
    <property type="evidence" value="ECO:0007669"/>
    <property type="project" value="UniProtKB-SubCell"/>
</dbReference>
<comment type="similarity">
    <text evidence="4 12">Belongs to the phosphatidyl serine synthase family.</text>
</comment>
<keyword evidence="12" id="KW-0444">Lipid biosynthesis</keyword>
<keyword evidence="12" id="KW-0594">Phospholipid biosynthesis</keyword>
<feature type="non-terminal residue" evidence="13">
    <location>
        <position position="1"/>
    </location>
</feature>
<dbReference type="InterPro" id="IPR004277">
    <property type="entry name" value="PSS"/>
</dbReference>
<dbReference type="OrthoDB" id="10265393at2759"/>
<keyword evidence="7 12" id="KW-0256">Endoplasmic reticulum</keyword>
<keyword evidence="10 12" id="KW-0472">Membrane</keyword>
<comment type="pathway">
    <text evidence="3">Lipid metabolism.</text>
</comment>
<name>N6UF27_DENPD</name>
<keyword evidence="9 12" id="KW-0443">Lipid metabolism</keyword>
<feature type="transmembrane region" description="Helical" evidence="12">
    <location>
        <begin position="212"/>
        <end position="233"/>
    </location>
</feature>
<comment type="pathway">
    <text evidence="2 12">Phospholipid metabolism; phosphatidylserine biosynthesis.</text>
</comment>
<evidence type="ECO:0000256" key="3">
    <source>
        <dbReference type="ARBA" id="ARBA00005189"/>
    </source>
</evidence>
<evidence type="ECO:0000256" key="8">
    <source>
        <dbReference type="ARBA" id="ARBA00022989"/>
    </source>
</evidence>
<protein>
    <recommendedName>
        <fullName evidence="12">Phosphatidylserine synthase</fullName>
        <ecNumber evidence="12">2.7.8.29</ecNumber>
    </recommendedName>
    <alternativeName>
        <fullName evidence="12">Serine-exchange enzyme</fullName>
    </alternativeName>
</protein>
<sequence>MPINIGSRSVGDNIIDFNVSGGTNLNNAIQRFNMSRAQNVPFLQYPEQAGKGFDFLKSSFGVYMGFEEDFQLVQFKDAPIVIKNIPDTEDVEKNIWDGLLCCSFFFLIISILAYPNGPFTRPHPSIWRTVFGLSVLYLLGCLFILFQNTQTVNGILHWLDPSLKDFHIDMDKEYGVNCSDISVERVWSHVDVFALGHFFGWMFKAILIRHMGILWATSIMWEITELAFAHLLPNFIECWWDALILDVLICNGLGIWCGLKICRALEMREYKWESIKDIHSTTGKKFPWLDPKCSYMRVFAFCELVLFWQISELNTFFLKHVFDLPTSHYLVSARLLLIGVVVAPSVRQYYCYVTDTSCKRVGTQCWVYGCIMVTESMICIKHGKELFKLTHPLNIVVWFIVQFLMSVVCVVGYAIYHKYWSKAGQSKTGKRKTN</sequence>
<evidence type="ECO:0000256" key="11">
    <source>
        <dbReference type="ARBA" id="ARBA00023264"/>
    </source>
</evidence>
<evidence type="ECO:0000256" key="1">
    <source>
        <dbReference type="ARBA" id="ARBA00004477"/>
    </source>
</evidence>
<evidence type="ECO:0000256" key="2">
    <source>
        <dbReference type="ARBA" id="ARBA00004916"/>
    </source>
</evidence>
<evidence type="ECO:0000256" key="9">
    <source>
        <dbReference type="ARBA" id="ARBA00023098"/>
    </source>
</evidence>
<dbReference type="AlphaFoldDB" id="N6UF27"/>
<dbReference type="PANTHER" id="PTHR15362">
    <property type="entry name" value="PHOSPHATIDYLINOSITOL SYNTHASE"/>
    <property type="match status" value="1"/>
</dbReference>
<evidence type="ECO:0000256" key="6">
    <source>
        <dbReference type="ARBA" id="ARBA00022692"/>
    </source>
</evidence>
<keyword evidence="6 12" id="KW-0812">Transmembrane</keyword>
<evidence type="ECO:0000313" key="13">
    <source>
        <dbReference type="EMBL" id="ENN77262.1"/>
    </source>
</evidence>
<accession>N6UF27</accession>
<organism evidence="13">
    <name type="scientific">Dendroctonus ponderosae</name>
    <name type="common">Mountain pine beetle</name>
    <dbReference type="NCBI Taxonomy" id="77166"/>
    <lineage>
        <taxon>Eukaryota</taxon>
        <taxon>Metazoa</taxon>
        <taxon>Ecdysozoa</taxon>
        <taxon>Arthropoda</taxon>
        <taxon>Hexapoda</taxon>
        <taxon>Insecta</taxon>
        <taxon>Pterygota</taxon>
        <taxon>Neoptera</taxon>
        <taxon>Endopterygota</taxon>
        <taxon>Coleoptera</taxon>
        <taxon>Polyphaga</taxon>
        <taxon>Cucujiformia</taxon>
        <taxon>Curculionidae</taxon>
        <taxon>Scolytinae</taxon>
        <taxon>Dendroctonus</taxon>
    </lineage>
</organism>
<dbReference type="GO" id="GO:0106245">
    <property type="term" value="F:L-serine-phosphatidylethanolamine phosphatidyltransferase activity"/>
    <property type="evidence" value="ECO:0007669"/>
    <property type="project" value="UniProtKB-UniRule"/>
</dbReference>
<feature type="transmembrane region" description="Helical" evidence="12">
    <location>
        <begin position="395"/>
        <end position="416"/>
    </location>
</feature>
<comment type="catalytic activity">
    <reaction evidence="12">
        <text>a 1,2-diacyl-sn-glycero-3-phosphoethanolamine + L-serine = a 1,2-diacyl-sn-glycero-3-phospho-L-serine + ethanolamine</text>
        <dbReference type="Rhea" id="RHEA:27606"/>
        <dbReference type="ChEBI" id="CHEBI:33384"/>
        <dbReference type="ChEBI" id="CHEBI:57262"/>
        <dbReference type="ChEBI" id="CHEBI:57603"/>
        <dbReference type="ChEBI" id="CHEBI:64612"/>
        <dbReference type="EC" id="2.7.8.29"/>
    </reaction>
</comment>